<proteinExistence type="predicted"/>
<reference evidence="3" key="1">
    <citation type="submission" date="2015-09" db="EMBL/GenBank/DDBJ databases">
        <authorList>
            <person name="Rodrigo-Torres L."/>
            <person name="Arahal D.R."/>
        </authorList>
    </citation>
    <scope>NUCLEOTIDE SEQUENCE [LARGE SCALE GENOMIC DNA]</scope>
    <source>
        <strain evidence="3">CECT 4293</strain>
    </source>
</reference>
<gene>
    <name evidence="2" type="ORF">RUM4293_03084</name>
</gene>
<dbReference type="SUPFAM" id="SSF53300">
    <property type="entry name" value="vWA-like"/>
    <property type="match status" value="1"/>
</dbReference>
<accession>A0A0P1E654</accession>
<dbReference type="InterPro" id="IPR010607">
    <property type="entry name" value="DUF1194"/>
</dbReference>
<evidence type="ECO:0008006" key="4">
    <source>
        <dbReference type="Google" id="ProtNLM"/>
    </source>
</evidence>
<dbReference type="AlphaFoldDB" id="A0A0P1E654"/>
<name>A0A0P1E654_9RHOB</name>
<keyword evidence="1" id="KW-0732">Signal</keyword>
<dbReference type="EMBL" id="CYPS01000043">
    <property type="protein sequence ID" value="CUH44187.1"/>
    <property type="molecule type" value="Genomic_DNA"/>
</dbReference>
<evidence type="ECO:0000256" key="1">
    <source>
        <dbReference type="SAM" id="SignalP"/>
    </source>
</evidence>
<feature type="chain" id="PRO_5006061247" description="von Willebrand factor type A domain protein" evidence="1">
    <location>
        <begin position="20"/>
        <end position="234"/>
    </location>
</feature>
<dbReference type="Proteomes" id="UP000050786">
    <property type="component" value="Unassembled WGS sequence"/>
</dbReference>
<dbReference type="Gene3D" id="3.40.50.410">
    <property type="entry name" value="von Willebrand factor, type A domain"/>
    <property type="match status" value="1"/>
</dbReference>
<keyword evidence="3" id="KW-1185">Reference proteome</keyword>
<dbReference type="RefSeq" id="WP_058274138.1">
    <property type="nucleotide sequence ID" value="NZ_CYPS01000043.1"/>
</dbReference>
<dbReference type="Pfam" id="PF06707">
    <property type="entry name" value="DUF1194"/>
    <property type="match status" value="1"/>
</dbReference>
<protein>
    <recommendedName>
        <fullName evidence="4">von Willebrand factor type A domain protein</fullName>
    </recommendedName>
</protein>
<organism evidence="2 3">
    <name type="scientific">Ruegeria atlantica</name>
    <dbReference type="NCBI Taxonomy" id="81569"/>
    <lineage>
        <taxon>Bacteria</taxon>
        <taxon>Pseudomonadati</taxon>
        <taxon>Pseudomonadota</taxon>
        <taxon>Alphaproteobacteria</taxon>
        <taxon>Rhodobacterales</taxon>
        <taxon>Roseobacteraceae</taxon>
        <taxon>Ruegeria</taxon>
    </lineage>
</organism>
<evidence type="ECO:0000313" key="3">
    <source>
        <dbReference type="Proteomes" id="UP000050786"/>
    </source>
</evidence>
<feature type="signal peptide" evidence="1">
    <location>
        <begin position="1"/>
        <end position="19"/>
    </location>
</feature>
<dbReference type="InterPro" id="IPR036465">
    <property type="entry name" value="vWFA_dom_sf"/>
</dbReference>
<evidence type="ECO:0000313" key="2">
    <source>
        <dbReference type="EMBL" id="CUH44187.1"/>
    </source>
</evidence>
<sequence length="234" mass="25349">MIRWLIALGLAVLASPLRAETCRLALALAMDISTSVDENEDVLQRQGLAAALIAPEVVEAFFSSPAPVALAVYEWSGRTTQRVILNWTMINTETDLLVAASTVQQSVRSDSGSATAMGYALAFGATLMQQAPPCLFQTIDLSGDGSNNDGYGPDSAYRHFPFQNVVVNGLVINAADFEGELFLIPFFENNVLHGPGAFLEIAQGFEDFERAMRRKLERELKGLQIGALKEGAHQ</sequence>